<feature type="compositionally biased region" description="Polar residues" evidence="1">
    <location>
        <begin position="150"/>
        <end position="172"/>
    </location>
</feature>
<evidence type="ECO:0000313" key="3">
    <source>
        <dbReference type="Proteomes" id="UP001345013"/>
    </source>
</evidence>
<accession>A0ABR0K5M4</accession>
<sequence length="453" mass="49710">MSLPSSPRNPDWQATRVPKLAYRKSIPQEEADQVRAHARETAIQATNVSRMDPARSSNVRPATPVEAAAPAKKKNSFLSGLFAKEPTLMALAQVEADLKSKHGAATPQAVPHVSARKLPDHVPKVNSKWDGIPEVVKQHEREEKQRKRLSGQSSLAPHQSMRSRSTESSARNSARGHKTRSRRESDARAASGTEPRRSSDRTVDRYHSPSVYTTSSEDFQEICRRPVAASVRSQSLRSPSGRSLPEIISFSTYNEQQPTSALLQPWQGVNSTTTNSAGSSDQSRYEHFQREYYGPTNDVIPEHSSSPILTPREMSPVTPGYASDPAVSLTESLSDTETSNAAPAVRPKRTVPGQIDAFLAGEARPLHINDAQRGPETDSGLPLRRYQQLRVDRVQADIAKRPDSSRARLGLSPSMVVRTEAAPWEAQEPSMAGTSSSRLAPKSRLPKALALFK</sequence>
<feature type="compositionally biased region" description="Polar residues" evidence="1">
    <location>
        <begin position="49"/>
        <end position="60"/>
    </location>
</feature>
<feature type="region of interest" description="Disordered" evidence="1">
    <location>
        <begin position="49"/>
        <end position="71"/>
    </location>
</feature>
<dbReference type="EMBL" id="JAVRRG010000100">
    <property type="protein sequence ID" value="KAK5086124.1"/>
    <property type="molecule type" value="Genomic_DNA"/>
</dbReference>
<feature type="compositionally biased region" description="Low complexity" evidence="1">
    <location>
        <begin position="328"/>
        <end position="339"/>
    </location>
</feature>
<reference evidence="2 3" key="1">
    <citation type="submission" date="2023-08" db="EMBL/GenBank/DDBJ databases">
        <title>Black Yeasts Isolated from many extreme environments.</title>
        <authorList>
            <person name="Coleine C."/>
            <person name="Stajich J.E."/>
            <person name="Selbmann L."/>
        </authorList>
    </citation>
    <scope>NUCLEOTIDE SEQUENCE [LARGE SCALE GENOMIC DNA]</scope>
    <source>
        <strain evidence="2 3">CCFEE 5885</strain>
    </source>
</reference>
<keyword evidence="3" id="KW-1185">Reference proteome</keyword>
<feature type="region of interest" description="Disordered" evidence="1">
    <location>
        <begin position="259"/>
        <end position="349"/>
    </location>
</feature>
<gene>
    <name evidence="2" type="ORF">LTR24_007055</name>
</gene>
<feature type="compositionally biased region" description="Basic and acidic residues" evidence="1">
    <location>
        <begin position="136"/>
        <end position="145"/>
    </location>
</feature>
<organism evidence="2 3">
    <name type="scientific">Lithohypha guttulata</name>
    <dbReference type="NCBI Taxonomy" id="1690604"/>
    <lineage>
        <taxon>Eukaryota</taxon>
        <taxon>Fungi</taxon>
        <taxon>Dikarya</taxon>
        <taxon>Ascomycota</taxon>
        <taxon>Pezizomycotina</taxon>
        <taxon>Eurotiomycetes</taxon>
        <taxon>Chaetothyriomycetidae</taxon>
        <taxon>Chaetothyriales</taxon>
        <taxon>Trichomeriaceae</taxon>
        <taxon>Lithohypha</taxon>
    </lineage>
</organism>
<feature type="compositionally biased region" description="Basic and acidic residues" evidence="1">
    <location>
        <begin position="194"/>
        <end position="207"/>
    </location>
</feature>
<feature type="compositionally biased region" description="Polar residues" evidence="1">
    <location>
        <begin position="259"/>
        <end position="282"/>
    </location>
</feature>
<protein>
    <submittedName>
        <fullName evidence="2">Uncharacterized protein</fullName>
    </submittedName>
</protein>
<feature type="region of interest" description="Disordered" evidence="1">
    <location>
        <begin position="100"/>
        <end position="221"/>
    </location>
</feature>
<comment type="caution">
    <text evidence="2">The sequence shown here is derived from an EMBL/GenBank/DDBJ whole genome shotgun (WGS) entry which is preliminary data.</text>
</comment>
<dbReference type="Proteomes" id="UP001345013">
    <property type="component" value="Unassembled WGS sequence"/>
</dbReference>
<evidence type="ECO:0000313" key="2">
    <source>
        <dbReference type="EMBL" id="KAK5086124.1"/>
    </source>
</evidence>
<feature type="region of interest" description="Disordered" evidence="1">
    <location>
        <begin position="421"/>
        <end position="443"/>
    </location>
</feature>
<name>A0ABR0K5M4_9EURO</name>
<evidence type="ECO:0000256" key="1">
    <source>
        <dbReference type="SAM" id="MobiDB-lite"/>
    </source>
</evidence>
<proteinExistence type="predicted"/>